<gene>
    <name evidence="15" type="ORF">HYC85_013726</name>
</gene>
<dbReference type="PROSITE" id="PS00108">
    <property type="entry name" value="PROTEIN_KINASE_ST"/>
    <property type="match status" value="1"/>
</dbReference>
<evidence type="ECO:0000256" key="11">
    <source>
        <dbReference type="ARBA" id="ARBA00048679"/>
    </source>
</evidence>
<dbReference type="Pfam" id="PF03822">
    <property type="entry name" value="NAF"/>
    <property type="match status" value="1"/>
</dbReference>
<evidence type="ECO:0000256" key="4">
    <source>
        <dbReference type="ARBA" id="ARBA00022527"/>
    </source>
</evidence>
<dbReference type="GO" id="GO:0005524">
    <property type="term" value="F:ATP binding"/>
    <property type="evidence" value="ECO:0007669"/>
    <property type="project" value="UniProtKB-KW"/>
</dbReference>
<dbReference type="FunFam" id="3.30.310.80:FF:000005">
    <property type="entry name" value="Non-specific serine/threonine protein kinase"/>
    <property type="match status" value="1"/>
</dbReference>
<dbReference type="CDD" id="cd12195">
    <property type="entry name" value="CIPK_C"/>
    <property type="match status" value="1"/>
</dbReference>
<keyword evidence="5" id="KW-0808">Transferase</keyword>
<reference evidence="16" key="1">
    <citation type="journal article" date="2020" name="Nat. Commun.">
        <title>Genome assembly of wild tea tree DASZ reveals pedigree and selection history of tea varieties.</title>
        <authorList>
            <person name="Zhang W."/>
            <person name="Zhang Y."/>
            <person name="Qiu H."/>
            <person name="Guo Y."/>
            <person name="Wan H."/>
            <person name="Zhang X."/>
            <person name="Scossa F."/>
            <person name="Alseekh S."/>
            <person name="Zhang Q."/>
            <person name="Wang P."/>
            <person name="Xu L."/>
            <person name="Schmidt M.H."/>
            <person name="Jia X."/>
            <person name="Li D."/>
            <person name="Zhu A."/>
            <person name="Guo F."/>
            <person name="Chen W."/>
            <person name="Ni D."/>
            <person name="Usadel B."/>
            <person name="Fernie A.R."/>
            <person name="Wen W."/>
        </authorList>
    </citation>
    <scope>NUCLEOTIDE SEQUENCE [LARGE SCALE GENOMIC DNA]</scope>
    <source>
        <strain evidence="16">cv. G240</strain>
    </source>
</reference>
<proteinExistence type="inferred from homology"/>
<name>A0A7J7H467_CAMSI</name>
<dbReference type="GO" id="GO:0007165">
    <property type="term" value="P:signal transduction"/>
    <property type="evidence" value="ECO:0007669"/>
    <property type="project" value="InterPro"/>
</dbReference>
<evidence type="ECO:0000256" key="6">
    <source>
        <dbReference type="ARBA" id="ARBA00022741"/>
    </source>
</evidence>
<dbReference type="EMBL" id="JACBKZ010000006">
    <property type="protein sequence ID" value="KAF5947769.1"/>
    <property type="molecule type" value="Genomic_DNA"/>
</dbReference>
<keyword evidence="16" id="KW-1185">Reference proteome</keyword>
<comment type="cofactor">
    <cofactor evidence="1">
        <name>Mn(2+)</name>
        <dbReference type="ChEBI" id="CHEBI:29035"/>
    </cofactor>
</comment>
<keyword evidence="6" id="KW-0547">Nucleotide-binding</keyword>
<dbReference type="FunFam" id="3.30.200.20:FF:000042">
    <property type="entry name" value="Aurora kinase A"/>
    <property type="match status" value="1"/>
</dbReference>
<dbReference type="InterPro" id="IPR004041">
    <property type="entry name" value="NAF_dom"/>
</dbReference>
<evidence type="ECO:0000256" key="9">
    <source>
        <dbReference type="ARBA" id="ARBA00023211"/>
    </source>
</evidence>
<dbReference type="FunFam" id="1.10.510.10:FF:000279">
    <property type="entry name" value="Non-specific serine/threonine protein kinase"/>
    <property type="match status" value="1"/>
</dbReference>
<evidence type="ECO:0000256" key="12">
    <source>
        <dbReference type="ARBA" id="ARBA00058225"/>
    </source>
</evidence>
<feature type="domain" description="Protein kinase" evidence="13">
    <location>
        <begin position="57"/>
        <end position="311"/>
    </location>
</feature>
<dbReference type="AlphaFoldDB" id="A0A7J7H467"/>
<evidence type="ECO:0000256" key="8">
    <source>
        <dbReference type="ARBA" id="ARBA00022840"/>
    </source>
</evidence>
<organism evidence="15 16">
    <name type="scientific">Camellia sinensis</name>
    <name type="common">Tea plant</name>
    <name type="synonym">Thea sinensis</name>
    <dbReference type="NCBI Taxonomy" id="4442"/>
    <lineage>
        <taxon>Eukaryota</taxon>
        <taxon>Viridiplantae</taxon>
        <taxon>Streptophyta</taxon>
        <taxon>Embryophyta</taxon>
        <taxon>Tracheophyta</taxon>
        <taxon>Spermatophyta</taxon>
        <taxon>Magnoliopsida</taxon>
        <taxon>eudicotyledons</taxon>
        <taxon>Gunneridae</taxon>
        <taxon>Pentapetalae</taxon>
        <taxon>asterids</taxon>
        <taxon>Ericales</taxon>
        <taxon>Theaceae</taxon>
        <taxon>Camellia</taxon>
    </lineage>
</organism>
<feature type="domain" description="NAF" evidence="14">
    <location>
        <begin position="355"/>
        <end position="379"/>
    </location>
</feature>
<dbReference type="SUPFAM" id="SSF56112">
    <property type="entry name" value="Protein kinase-like (PK-like)"/>
    <property type="match status" value="1"/>
</dbReference>
<keyword evidence="8" id="KW-0067">ATP-binding</keyword>
<keyword evidence="4" id="KW-0723">Serine/threonine-protein kinase</keyword>
<dbReference type="PROSITE" id="PS50011">
    <property type="entry name" value="PROTEIN_KINASE_DOM"/>
    <property type="match status" value="1"/>
</dbReference>
<dbReference type="InterPro" id="IPR000719">
    <property type="entry name" value="Prot_kinase_dom"/>
</dbReference>
<dbReference type="PANTHER" id="PTHR43895:SF28">
    <property type="entry name" value="CBL-INTERACTING SERINE_THREONINE-PROTEIN KINASE 15"/>
    <property type="match status" value="1"/>
</dbReference>
<keyword evidence="7" id="KW-0418">Kinase</keyword>
<evidence type="ECO:0000259" key="14">
    <source>
        <dbReference type="PROSITE" id="PS50816"/>
    </source>
</evidence>
<dbReference type="EC" id="2.7.11.1" evidence="3"/>
<dbReference type="InterPro" id="IPR008271">
    <property type="entry name" value="Ser/Thr_kinase_AS"/>
</dbReference>
<dbReference type="Gene3D" id="1.10.510.10">
    <property type="entry name" value="Transferase(Phosphotransferase) domain 1"/>
    <property type="match status" value="1"/>
</dbReference>
<reference evidence="15 16" key="2">
    <citation type="submission" date="2020-07" db="EMBL/GenBank/DDBJ databases">
        <title>Genome assembly of wild tea tree DASZ reveals pedigree and selection history of tea varieties.</title>
        <authorList>
            <person name="Zhang W."/>
        </authorList>
    </citation>
    <scope>NUCLEOTIDE SEQUENCE [LARGE SCALE GENOMIC DNA]</scope>
    <source>
        <strain evidence="16">cv. G240</strain>
        <tissue evidence="15">Leaf</tissue>
    </source>
</reference>
<sequence length="487" mass="54899">MGLNADNSFSEDYEIVCLFGLPVFLLDELGYAIHTTVKLCAQMHNEASSYKLPVVLKHEIGEDGQGNFAKVYYGRNLKSGQSVAIKVIDKEKVLKVGLIDQTKREISIMGFVKHPNVVQLYEVMATKTKIYFIMEYAKGGELFHKVAKGKLKEDIARKYFQQLICAVDFCHGRGVYHRDLKPENLLLDENGTLKVTDFGLSALAKSKRQDGLLHTTCGTPSYVAPEVICRKGYDGVKADIWSCGVILFVLLAGYLPFHDSNLMEMYRKIGKANYKCPNWFPLDVRRLLYRILDPNPYTRISIAKIMENPWFKKGLNTKSKSIELESKEIAPLNADAIFSPFGNSSAGSEEKIELPKPINLNAFDIISLSTGFDLSGLFVENDQKEEVQFTSAKPASAIISRLEEIAGHLKLKVTKKDQGFFKLEESNEGIRGALSIDIEIFEITPSFHVVEVKRSRGGTLEYQKILKQDIRPALKEIVWSWQGEQQH</sequence>
<evidence type="ECO:0000256" key="7">
    <source>
        <dbReference type="ARBA" id="ARBA00022777"/>
    </source>
</evidence>
<evidence type="ECO:0000256" key="1">
    <source>
        <dbReference type="ARBA" id="ARBA00001936"/>
    </source>
</evidence>
<dbReference type="Proteomes" id="UP000593564">
    <property type="component" value="Unassembled WGS sequence"/>
</dbReference>
<evidence type="ECO:0000259" key="13">
    <source>
        <dbReference type="PROSITE" id="PS50011"/>
    </source>
</evidence>
<dbReference type="InterPro" id="IPR018451">
    <property type="entry name" value="NAF/FISL_domain"/>
</dbReference>
<dbReference type="GO" id="GO:0004674">
    <property type="term" value="F:protein serine/threonine kinase activity"/>
    <property type="evidence" value="ECO:0007669"/>
    <property type="project" value="UniProtKB-KW"/>
</dbReference>
<evidence type="ECO:0000256" key="5">
    <source>
        <dbReference type="ARBA" id="ARBA00022679"/>
    </source>
</evidence>
<evidence type="ECO:0000256" key="10">
    <source>
        <dbReference type="ARBA" id="ARBA00047899"/>
    </source>
</evidence>
<comment type="catalytic activity">
    <reaction evidence="10">
        <text>L-threonyl-[protein] + ATP = O-phospho-L-threonyl-[protein] + ADP + H(+)</text>
        <dbReference type="Rhea" id="RHEA:46608"/>
        <dbReference type="Rhea" id="RHEA-COMP:11060"/>
        <dbReference type="Rhea" id="RHEA-COMP:11605"/>
        <dbReference type="ChEBI" id="CHEBI:15378"/>
        <dbReference type="ChEBI" id="CHEBI:30013"/>
        <dbReference type="ChEBI" id="CHEBI:30616"/>
        <dbReference type="ChEBI" id="CHEBI:61977"/>
        <dbReference type="ChEBI" id="CHEBI:456216"/>
        <dbReference type="EC" id="2.7.11.1"/>
    </reaction>
</comment>
<evidence type="ECO:0000313" key="16">
    <source>
        <dbReference type="Proteomes" id="UP000593564"/>
    </source>
</evidence>
<comment type="catalytic activity">
    <reaction evidence="11">
        <text>L-seryl-[protein] + ATP = O-phospho-L-seryl-[protein] + ADP + H(+)</text>
        <dbReference type="Rhea" id="RHEA:17989"/>
        <dbReference type="Rhea" id="RHEA-COMP:9863"/>
        <dbReference type="Rhea" id="RHEA-COMP:11604"/>
        <dbReference type="ChEBI" id="CHEBI:15378"/>
        <dbReference type="ChEBI" id="CHEBI:29999"/>
        <dbReference type="ChEBI" id="CHEBI:30616"/>
        <dbReference type="ChEBI" id="CHEBI:83421"/>
        <dbReference type="ChEBI" id="CHEBI:456216"/>
        <dbReference type="EC" id="2.7.11.1"/>
    </reaction>
</comment>
<dbReference type="PANTHER" id="PTHR43895">
    <property type="entry name" value="CALCIUM/CALMODULIN-DEPENDENT PROTEIN KINASE KINASE-RELATED"/>
    <property type="match status" value="1"/>
</dbReference>
<dbReference type="PROSITE" id="PS50816">
    <property type="entry name" value="NAF"/>
    <property type="match status" value="1"/>
</dbReference>
<comment type="caution">
    <text evidence="15">The sequence shown here is derived from an EMBL/GenBank/DDBJ whole genome shotgun (WGS) entry which is preliminary data.</text>
</comment>
<dbReference type="Pfam" id="PF00069">
    <property type="entry name" value="Pkinase"/>
    <property type="match status" value="1"/>
</dbReference>
<comment type="similarity">
    <text evidence="2">Belongs to the protein kinase superfamily. CAMK Ser/Thr protein kinase family. SNF1 subfamily.</text>
</comment>
<accession>A0A7J7H467</accession>
<evidence type="ECO:0000256" key="3">
    <source>
        <dbReference type="ARBA" id="ARBA00012513"/>
    </source>
</evidence>
<evidence type="ECO:0000256" key="2">
    <source>
        <dbReference type="ARBA" id="ARBA00006234"/>
    </source>
</evidence>
<dbReference type="InterPro" id="IPR011009">
    <property type="entry name" value="Kinase-like_dom_sf"/>
</dbReference>
<protein>
    <recommendedName>
        <fullName evidence="3">non-specific serine/threonine protein kinase</fullName>
        <ecNumber evidence="3">2.7.11.1</ecNumber>
    </recommendedName>
</protein>
<comment type="function">
    <text evidence="12">CIPK serine-threonine protein kinases interact with CBL proteins. Binding of a CBL protein to the regulatory NAF domain of CIPK protein lead to the activation of the kinase in a calcium-dependent manner.</text>
</comment>
<evidence type="ECO:0000313" key="15">
    <source>
        <dbReference type="EMBL" id="KAF5947769.1"/>
    </source>
</evidence>
<keyword evidence="9" id="KW-0464">Manganese</keyword>
<dbReference type="SMART" id="SM00220">
    <property type="entry name" value="S_TKc"/>
    <property type="match status" value="1"/>
</dbReference>
<dbReference type="Gene3D" id="3.30.310.80">
    <property type="entry name" value="Kinase associated domain 1, KA1"/>
    <property type="match status" value="1"/>
</dbReference>